<evidence type="ECO:0000259" key="3">
    <source>
        <dbReference type="PROSITE" id="PS01124"/>
    </source>
</evidence>
<dbReference type="PANTHER" id="PTHR43130">
    <property type="entry name" value="ARAC-FAMILY TRANSCRIPTIONAL REGULATOR"/>
    <property type="match status" value="1"/>
</dbReference>
<dbReference type="SUPFAM" id="SSF52317">
    <property type="entry name" value="Class I glutamine amidotransferase-like"/>
    <property type="match status" value="1"/>
</dbReference>
<evidence type="ECO:0000313" key="4">
    <source>
        <dbReference type="EMBL" id="TXE15484.1"/>
    </source>
</evidence>
<dbReference type="EMBL" id="VOSB01000031">
    <property type="protein sequence ID" value="TXE15484.1"/>
    <property type="molecule type" value="Genomic_DNA"/>
</dbReference>
<evidence type="ECO:0000256" key="2">
    <source>
        <dbReference type="ARBA" id="ARBA00023163"/>
    </source>
</evidence>
<sequence>MPPNVHLLDVNGPAHIFYEAREYGADIELHFVSMSDTSEIESSAGLFFSKLIQFNNFELSKNDFVFVPGLEYELLSDDTFIKESKPFFNWLHFQYTKKVNICSVCTGAFLLAESGILNNQECTTHWSYISRLRDKFPTLKLRKNKLFIANDNLYTSAGVSSGIDLALYILENQFGSKFATDIAKEVVIYFRRDESAPQLSIFLQYRNHLDSRIHDAQDYIAKHISKAFTIHDISETVNMSERNLTRLFKRTTGITIGAYSEKLKVERAIHLLSKKNKVEIVAQLCGFKSSDQLRTLLKKHKGVLPTDISSLK</sequence>
<dbReference type="InterPro" id="IPR002818">
    <property type="entry name" value="DJ-1/PfpI"/>
</dbReference>
<dbReference type="InterPro" id="IPR029062">
    <property type="entry name" value="Class_I_gatase-like"/>
</dbReference>
<reference evidence="4 5" key="1">
    <citation type="submission" date="2019-08" db="EMBL/GenBank/DDBJ databases">
        <title>Genome of Psychroserpens burtonensis ACAM 167.</title>
        <authorList>
            <person name="Bowman J.P."/>
        </authorList>
    </citation>
    <scope>NUCLEOTIDE SEQUENCE [LARGE SCALE GENOMIC DNA]</scope>
    <source>
        <strain evidence="4 5">ACAM 167</strain>
    </source>
</reference>
<keyword evidence="5" id="KW-1185">Reference proteome</keyword>
<evidence type="ECO:0000313" key="5">
    <source>
        <dbReference type="Proteomes" id="UP000321938"/>
    </source>
</evidence>
<dbReference type="Gene3D" id="3.40.50.880">
    <property type="match status" value="1"/>
</dbReference>
<dbReference type="Proteomes" id="UP000321938">
    <property type="component" value="Unassembled WGS sequence"/>
</dbReference>
<dbReference type="GO" id="GO:0003700">
    <property type="term" value="F:DNA-binding transcription factor activity"/>
    <property type="evidence" value="ECO:0007669"/>
    <property type="project" value="InterPro"/>
</dbReference>
<dbReference type="Pfam" id="PF12833">
    <property type="entry name" value="HTH_18"/>
    <property type="match status" value="1"/>
</dbReference>
<dbReference type="SMART" id="SM00342">
    <property type="entry name" value="HTH_ARAC"/>
    <property type="match status" value="1"/>
</dbReference>
<dbReference type="PANTHER" id="PTHR43130:SF3">
    <property type="entry name" value="HTH-TYPE TRANSCRIPTIONAL REGULATOR RV1931C"/>
    <property type="match status" value="1"/>
</dbReference>
<dbReference type="AlphaFoldDB" id="A0A5C7B6N7"/>
<keyword evidence="1" id="KW-0805">Transcription regulation</keyword>
<evidence type="ECO:0000256" key="1">
    <source>
        <dbReference type="ARBA" id="ARBA00023015"/>
    </source>
</evidence>
<comment type="caution">
    <text evidence="4">The sequence shown here is derived from an EMBL/GenBank/DDBJ whole genome shotgun (WGS) entry which is preliminary data.</text>
</comment>
<dbReference type="STRING" id="1123037.GCA_000425305_03307"/>
<dbReference type="InterPro" id="IPR052158">
    <property type="entry name" value="INH-QAR"/>
</dbReference>
<organism evidence="4 5">
    <name type="scientific">Psychroserpens burtonensis</name>
    <dbReference type="NCBI Taxonomy" id="49278"/>
    <lineage>
        <taxon>Bacteria</taxon>
        <taxon>Pseudomonadati</taxon>
        <taxon>Bacteroidota</taxon>
        <taxon>Flavobacteriia</taxon>
        <taxon>Flavobacteriales</taxon>
        <taxon>Flavobacteriaceae</taxon>
        <taxon>Psychroserpens</taxon>
    </lineage>
</organism>
<gene>
    <name evidence="4" type="ORF">ES692_16315</name>
</gene>
<accession>A0A5C7B6N7</accession>
<dbReference type="InterPro" id="IPR009057">
    <property type="entry name" value="Homeodomain-like_sf"/>
</dbReference>
<protein>
    <submittedName>
        <fullName evidence="4">AraC family transcriptional regulator</fullName>
    </submittedName>
</protein>
<dbReference type="OrthoDB" id="9803764at2"/>
<dbReference type="InterPro" id="IPR018060">
    <property type="entry name" value="HTH_AraC"/>
</dbReference>
<keyword evidence="2" id="KW-0804">Transcription</keyword>
<proteinExistence type="predicted"/>
<dbReference type="Gene3D" id="1.10.10.60">
    <property type="entry name" value="Homeodomain-like"/>
    <property type="match status" value="1"/>
</dbReference>
<dbReference type="GO" id="GO:0043565">
    <property type="term" value="F:sequence-specific DNA binding"/>
    <property type="evidence" value="ECO:0007669"/>
    <property type="project" value="InterPro"/>
</dbReference>
<dbReference type="PROSITE" id="PS01124">
    <property type="entry name" value="HTH_ARAC_FAMILY_2"/>
    <property type="match status" value="1"/>
</dbReference>
<dbReference type="Pfam" id="PF01965">
    <property type="entry name" value="DJ-1_PfpI"/>
    <property type="match status" value="1"/>
</dbReference>
<feature type="domain" description="HTH araC/xylS-type" evidence="3">
    <location>
        <begin position="214"/>
        <end position="311"/>
    </location>
</feature>
<name>A0A5C7B6N7_9FLAO</name>
<dbReference type="SUPFAM" id="SSF46689">
    <property type="entry name" value="Homeodomain-like"/>
    <property type="match status" value="1"/>
</dbReference>